<proteinExistence type="predicted"/>
<dbReference type="STRING" id="1774968.AUC68_00535"/>
<accession>A0A1E3W6F0</accession>
<gene>
    <name evidence="1" type="ORF">AUC68_00535</name>
</gene>
<keyword evidence="2" id="KW-1185">Reference proteome</keyword>
<reference evidence="1 2" key="1">
    <citation type="journal article" date="2016" name="Environ. Microbiol.">
        <title>New Methyloceanibacter diversity from North Sea sediments includes methanotroph containing solely the soluble methane monooxygenase.</title>
        <authorList>
            <person name="Vekeman B."/>
            <person name="Kerckhof F.M."/>
            <person name="Cremers G."/>
            <person name="de Vos P."/>
            <person name="Vandamme P."/>
            <person name="Boon N."/>
            <person name="Op den Camp H.J."/>
            <person name="Heylen K."/>
        </authorList>
    </citation>
    <scope>NUCLEOTIDE SEQUENCE [LARGE SCALE GENOMIC DNA]</scope>
    <source>
        <strain evidence="1 2">R-67174</strain>
    </source>
</reference>
<dbReference type="Proteomes" id="UP000094501">
    <property type="component" value="Unassembled WGS sequence"/>
</dbReference>
<evidence type="ECO:0000313" key="2">
    <source>
        <dbReference type="Proteomes" id="UP000094501"/>
    </source>
</evidence>
<evidence type="ECO:0000313" key="1">
    <source>
        <dbReference type="EMBL" id="ODS01383.1"/>
    </source>
</evidence>
<comment type="caution">
    <text evidence="1">The sequence shown here is derived from an EMBL/GenBank/DDBJ whole genome shotgun (WGS) entry which is preliminary data.</text>
</comment>
<dbReference type="AlphaFoldDB" id="A0A1E3W6F0"/>
<organism evidence="1 2">
    <name type="scientific">Methyloceanibacter methanicus</name>
    <dbReference type="NCBI Taxonomy" id="1774968"/>
    <lineage>
        <taxon>Bacteria</taxon>
        <taxon>Pseudomonadati</taxon>
        <taxon>Pseudomonadota</taxon>
        <taxon>Alphaproteobacteria</taxon>
        <taxon>Hyphomicrobiales</taxon>
        <taxon>Hyphomicrobiaceae</taxon>
        <taxon>Methyloceanibacter</taxon>
    </lineage>
</organism>
<dbReference type="EMBL" id="LPWG01000001">
    <property type="protein sequence ID" value="ODS01383.1"/>
    <property type="molecule type" value="Genomic_DNA"/>
</dbReference>
<protein>
    <submittedName>
        <fullName evidence="1">Uncharacterized protein</fullName>
    </submittedName>
</protein>
<sequence length="138" mass="15309">MPSAIVLIVCKTVVAGPADQNAAYTGYENLEWATEHSMMVCRRQKVDLYDPAVDGGFDVSGKRLPAAAPQPFNQQRCQRAGITLGVNWDQAHRGSKYRFWRVACPVPIVDTRTGEVIAWKMPECGRRDIVVCEVDTAI</sequence>
<name>A0A1E3W6F0_9HYPH</name>